<reference evidence="5 6" key="1">
    <citation type="journal article" date="2019" name="Sci. Transl. Med.">
        <title>Quorum sensing between bacterial species on the skin protects against epidermal injury in atopic dermatitis.</title>
        <authorList>
            <person name="Williams M.R."/>
        </authorList>
    </citation>
    <scope>NUCLEOTIDE SEQUENCE [LARGE SCALE GENOMIC DNA]</scope>
    <source>
        <strain evidence="5 6">H8</strain>
    </source>
</reference>
<dbReference type="RefSeq" id="WP_002432610.1">
    <property type="nucleotide sequence ID" value="NZ_AP014956.1"/>
</dbReference>
<protein>
    <submittedName>
        <fullName evidence="5">Zinc-ribbon domain-containing protein</fullName>
    </submittedName>
</protein>
<dbReference type="EMBL" id="SCHC01000002">
    <property type="protein sequence ID" value="TBW76821.1"/>
    <property type="molecule type" value="Genomic_DNA"/>
</dbReference>
<dbReference type="Proteomes" id="UP000550736">
    <property type="component" value="Unassembled WGS sequence"/>
</dbReference>
<comment type="caution">
    <text evidence="5">The sequence shown here is derived from an EMBL/GenBank/DDBJ whole genome shotgun (WGS) entry which is preliminary data.</text>
</comment>
<evidence type="ECO:0000313" key="8">
    <source>
        <dbReference type="Proteomes" id="UP000550736"/>
    </source>
</evidence>
<dbReference type="InterPro" id="IPR059113">
    <property type="entry name" value="Znf_ribbon"/>
</dbReference>
<keyword evidence="7" id="KW-1185">Reference proteome</keyword>
<evidence type="ECO:0000256" key="1">
    <source>
        <dbReference type="SAM" id="Phobius"/>
    </source>
</evidence>
<evidence type="ECO:0000259" key="2">
    <source>
        <dbReference type="Pfam" id="PF13248"/>
    </source>
</evidence>
<feature type="domain" description="Putative zinc-ribbon" evidence="2">
    <location>
        <begin position="2"/>
        <end position="24"/>
    </location>
</feature>
<dbReference type="Pfam" id="PF13248">
    <property type="entry name" value="Zn_ribbon_3"/>
    <property type="match status" value="1"/>
</dbReference>
<evidence type="ECO:0000313" key="3">
    <source>
        <dbReference type="EMBL" id="NMK54883.1"/>
    </source>
</evidence>
<feature type="transmembrane region" description="Helical" evidence="1">
    <location>
        <begin position="160"/>
        <end position="185"/>
    </location>
</feature>
<name>A0A7Z7YV25_STACP</name>
<gene>
    <name evidence="5" type="ORF">EQ811_08120</name>
    <name evidence="4" type="ORF">HHM13_07870</name>
    <name evidence="3" type="ORF">HHM24_09125</name>
</gene>
<accession>A0A7Z7YV25</accession>
<evidence type="ECO:0000313" key="5">
    <source>
        <dbReference type="EMBL" id="TBW76821.1"/>
    </source>
</evidence>
<dbReference type="Proteomes" id="UP000291949">
    <property type="component" value="Unassembled WGS sequence"/>
</dbReference>
<feature type="transmembrane region" description="Helical" evidence="1">
    <location>
        <begin position="258"/>
        <end position="276"/>
    </location>
</feature>
<dbReference type="EMBL" id="JABBLX010000023">
    <property type="protein sequence ID" value="NMK98008.1"/>
    <property type="molecule type" value="Genomic_DNA"/>
</dbReference>
<keyword evidence="1" id="KW-0472">Membrane</keyword>
<proteinExistence type="predicted"/>
<evidence type="ECO:0000313" key="6">
    <source>
        <dbReference type="Proteomes" id="UP000291949"/>
    </source>
</evidence>
<organism evidence="5 6">
    <name type="scientific">Staphylococcus capitis</name>
    <dbReference type="NCBI Taxonomy" id="29388"/>
    <lineage>
        <taxon>Bacteria</taxon>
        <taxon>Bacillati</taxon>
        <taxon>Bacillota</taxon>
        <taxon>Bacilli</taxon>
        <taxon>Bacillales</taxon>
        <taxon>Staphylococcaceae</taxon>
        <taxon>Staphylococcus</taxon>
    </lineage>
</organism>
<feature type="transmembrane region" description="Helical" evidence="1">
    <location>
        <begin position="225"/>
        <end position="246"/>
    </location>
</feature>
<evidence type="ECO:0000313" key="7">
    <source>
        <dbReference type="Proteomes" id="UP000538955"/>
    </source>
</evidence>
<dbReference type="AlphaFoldDB" id="A0A7Z7YV25"/>
<feature type="transmembrane region" description="Helical" evidence="1">
    <location>
        <begin position="126"/>
        <end position="148"/>
    </location>
</feature>
<reference evidence="7 8" key="2">
    <citation type="submission" date="2020-04" db="EMBL/GenBank/DDBJ databases">
        <title>The Epidemiology and Molecular Characteristics of Linezolid-Resistant Staphylococcus capitis in Huashan Hospital, Shanghai.</title>
        <authorList>
            <person name="Ding L."/>
            <person name="Li P."/>
            <person name="Yang Y."/>
            <person name="Lin D."/>
            <person name="Xu X."/>
        </authorList>
    </citation>
    <scope>NUCLEOTIDE SEQUENCE [LARGE SCALE GENOMIC DNA]</scope>
    <source>
        <strain evidence="4 8">12-86</strain>
        <strain evidence="3 7">17-84</strain>
    </source>
</reference>
<sequence length="297" mass="33528">MNCPKCGQNIQPEDVFCGNCGTKLQSVTTETTGITSSETTNKETLDKRTKETKEHVQSTLTDVNHHQNINQSVVNQNDTHHPVNQTFEQARTNEKDFLNELKEFFINAFKRPDQVIKDNQTFSFRILITLIVAGLLLISLFTTMLIPSQVGLFEIQKEDILLRFVLSLAIILAIHIGITYAVVRLTVIPEIKFNKLLSDYVIINTFTVALLIFSGIIFALNSYKFAALIFIVMYLFFTISPAYILGKYSSLYETRISGVYGVIILIFALAIIALIFGENVIESVVMQDLSRLFGRVI</sequence>
<dbReference type="EMBL" id="JABBMI010000069">
    <property type="protein sequence ID" value="NMK54883.1"/>
    <property type="molecule type" value="Genomic_DNA"/>
</dbReference>
<dbReference type="Proteomes" id="UP000538955">
    <property type="component" value="Unassembled WGS sequence"/>
</dbReference>
<evidence type="ECO:0000313" key="4">
    <source>
        <dbReference type="EMBL" id="NMK98008.1"/>
    </source>
</evidence>
<feature type="transmembrane region" description="Helical" evidence="1">
    <location>
        <begin position="197"/>
        <end position="219"/>
    </location>
</feature>
<keyword evidence="1" id="KW-0812">Transmembrane</keyword>
<keyword evidence="1" id="KW-1133">Transmembrane helix</keyword>